<sequence length="183" mass="20820">MVVSTDDKGQTAFSDSYFKRKINWLGIRLKTTQLQCPITLEILTFKELVEYFATGGLPRGGHIKLLGCQVHLQEPHCRQEIVLLRKRDTVYTRSTRGFSLWKSKVLGVGGSSLKWSKSIENQSKKHCGQFENPSYGYNRRYPSKRGHNALTSTSSSARRYRREVTGMLLEMAQLAVAILSQSF</sequence>
<dbReference type="Gramene" id="Psat02G0166400-T1">
    <property type="protein sequence ID" value="KAI5434923.1"/>
    <property type="gene ID" value="KIW84_021664"/>
</dbReference>
<name>A0A9D4Y8F4_PEA</name>
<dbReference type="PANTHER" id="PTHR46156">
    <property type="entry name" value="CCCH ZINGC FINGER"/>
    <property type="match status" value="1"/>
</dbReference>
<dbReference type="GO" id="GO:0005634">
    <property type="term" value="C:nucleus"/>
    <property type="evidence" value="ECO:0007669"/>
    <property type="project" value="TreeGrafter"/>
</dbReference>
<proteinExistence type="predicted"/>
<dbReference type="PANTHER" id="PTHR46156:SF1">
    <property type="entry name" value="ZINC FINGER CCCH DOMAIN-CONTAINING PROTEIN 3"/>
    <property type="match status" value="1"/>
</dbReference>
<evidence type="ECO:0000256" key="1">
    <source>
        <dbReference type="SAM" id="MobiDB-lite"/>
    </source>
</evidence>
<protein>
    <submittedName>
        <fullName evidence="2">Uncharacterized protein</fullName>
    </submittedName>
</protein>
<evidence type="ECO:0000313" key="3">
    <source>
        <dbReference type="Proteomes" id="UP001058974"/>
    </source>
</evidence>
<organism evidence="2 3">
    <name type="scientific">Pisum sativum</name>
    <name type="common">Garden pea</name>
    <name type="synonym">Lathyrus oleraceus</name>
    <dbReference type="NCBI Taxonomy" id="3888"/>
    <lineage>
        <taxon>Eukaryota</taxon>
        <taxon>Viridiplantae</taxon>
        <taxon>Streptophyta</taxon>
        <taxon>Embryophyta</taxon>
        <taxon>Tracheophyta</taxon>
        <taxon>Spermatophyta</taxon>
        <taxon>Magnoliopsida</taxon>
        <taxon>eudicotyledons</taxon>
        <taxon>Gunneridae</taxon>
        <taxon>Pentapetalae</taxon>
        <taxon>rosids</taxon>
        <taxon>fabids</taxon>
        <taxon>Fabales</taxon>
        <taxon>Fabaceae</taxon>
        <taxon>Papilionoideae</taxon>
        <taxon>50 kb inversion clade</taxon>
        <taxon>NPAAA clade</taxon>
        <taxon>Hologalegina</taxon>
        <taxon>IRL clade</taxon>
        <taxon>Fabeae</taxon>
        <taxon>Lathyrus</taxon>
    </lineage>
</organism>
<evidence type="ECO:0000313" key="2">
    <source>
        <dbReference type="EMBL" id="KAI5434923.1"/>
    </source>
</evidence>
<dbReference type="Proteomes" id="UP001058974">
    <property type="component" value="Chromosome 2"/>
</dbReference>
<keyword evidence="3" id="KW-1185">Reference proteome</keyword>
<accession>A0A9D4Y8F4</accession>
<reference evidence="2 3" key="1">
    <citation type="journal article" date="2022" name="Nat. Genet.">
        <title>Improved pea reference genome and pan-genome highlight genomic features and evolutionary characteristics.</title>
        <authorList>
            <person name="Yang T."/>
            <person name="Liu R."/>
            <person name="Luo Y."/>
            <person name="Hu S."/>
            <person name="Wang D."/>
            <person name="Wang C."/>
            <person name="Pandey M.K."/>
            <person name="Ge S."/>
            <person name="Xu Q."/>
            <person name="Li N."/>
            <person name="Li G."/>
            <person name="Huang Y."/>
            <person name="Saxena R.K."/>
            <person name="Ji Y."/>
            <person name="Li M."/>
            <person name="Yan X."/>
            <person name="He Y."/>
            <person name="Liu Y."/>
            <person name="Wang X."/>
            <person name="Xiang C."/>
            <person name="Varshney R.K."/>
            <person name="Ding H."/>
            <person name="Gao S."/>
            <person name="Zong X."/>
        </authorList>
    </citation>
    <scope>NUCLEOTIDE SEQUENCE [LARGE SCALE GENOMIC DNA]</scope>
    <source>
        <strain evidence="2 3">cv. Zhongwan 6</strain>
    </source>
</reference>
<comment type="caution">
    <text evidence="2">The sequence shown here is derived from an EMBL/GenBank/DDBJ whole genome shotgun (WGS) entry which is preliminary data.</text>
</comment>
<feature type="region of interest" description="Disordered" evidence="1">
    <location>
        <begin position="133"/>
        <end position="156"/>
    </location>
</feature>
<gene>
    <name evidence="2" type="ORF">KIW84_021664</name>
</gene>
<dbReference type="AlphaFoldDB" id="A0A9D4Y8F4"/>
<dbReference type="EMBL" id="JAMSHJ010000002">
    <property type="protein sequence ID" value="KAI5434923.1"/>
    <property type="molecule type" value="Genomic_DNA"/>
</dbReference>